<dbReference type="Pfam" id="PF00632">
    <property type="entry name" value="HECT"/>
    <property type="match status" value="1"/>
</dbReference>
<evidence type="ECO:0000256" key="13">
    <source>
        <dbReference type="ARBA" id="ARBA00023136"/>
    </source>
</evidence>
<dbReference type="InterPro" id="IPR036770">
    <property type="entry name" value="Ankyrin_rpt-contain_sf"/>
</dbReference>
<dbReference type="EC" id="2.3.2.26" evidence="5"/>
<feature type="region of interest" description="Disordered" evidence="21">
    <location>
        <begin position="400"/>
        <end position="428"/>
    </location>
</feature>
<keyword evidence="11" id="KW-0333">Golgi apparatus</keyword>
<dbReference type="SUPFAM" id="SSF48403">
    <property type="entry name" value="Ankyrin repeat"/>
    <property type="match status" value="1"/>
</dbReference>
<dbReference type="GO" id="GO:0006511">
    <property type="term" value="P:ubiquitin-dependent protein catabolic process"/>
    <property type="evidence" value="ECO:0007669"/>
    <property type="project" value="TreeGrafter"/>
</dbReference>
<dbReference type="GO" id="GO:0061630">
    <property type="term" value="F:ubiquitin protein ligase activity"/>
    <property type="evidence" value="ECO:0007669"/>
    <property type="project" value="UniProtKB-EC"/>
</dbReference>
<keyword evidence="12 19" id="KW-0040">ANK repeat</keyword>
<evidence type="ECO:0000256" key="15">
    <source>
        <dbReference type="ARBA" id="ARBA00037859"/>
    </source>
</evidence>
<dbReference type="Proteomes" id="UP000594262">
    <property type="component" value="Unplaced"/>
</dbReference>
<keyword evidence="24" id="KW-1185">Reference proteome</keyword>
<comment type="subcellular location">
    <subcellularLocation>
        <location evidence="3">Cytoplasm</location>
    </subcellularLocation>
    <subcellularLocation>
        <location evidence="2">Endoplasmic reticulum</location>
    </subcellularLocation>
    <subcellularLocation>
        <location evidence="15">Golgi apparatus</location>
        <location evidence="15">Golgi stack membrane</location>
    </subcellularLocation>
</comment>
<dbReference type="SMART" id="SM00248">
    <property type="entry name" value="ANK"/>
    <property type="match status" value="5"/>
</dbReference>
<proteinExistence type="predicted"/>
<dbReference type="CDD" id="cd00078">
    <property type="entry name" value="HECTc"/>
    <property type="match status" value="1"/>
</dbReference>
<evidence type="ECO:0000256" key="2">
    <source>
        <dbReference type="ARBA" id="ARBA00004240"/>
    </source>
</evidence>
<keyword evidence="10" id="KW-0256">Endoplasmic reticulum</keyword>
<evidence type="ECO:0000256" key="3">
    <source>
        <dbReference type="ARBA" id="ARBA00004496"/>
    </source>
</evidence>
<comment type="catalytic activity">
    <reaction evidence="1">
        <text>S-ubiquitinyl-[E2 ubiquitin-conjugating enzyme]-L-cysteine + [acceptor protein]-L-lysine = [E2 ubiquitin-conjugating enzyme]-L-cysteine + N(6)-ubiquitinyl-[acceptor protein]-L-lysine.</text>
        <dbReference type="EC" id="2.3.2.26"/>
    </reaction>
</comment>
<dbReference type="Pfam" id="PF12796">
    <property type="entry name" value="Ank_2"/>
    <property type="match status" value="1"/>
</dbReference>
<evidence type="ECO:0000256" key="19">
    <source>
        <dbReference type="PROSITE-ProRule" id="PRU00023"/>
    </source>
</evidence>
<dbReference type="InterPro" id="IPR002110">
    <property type="entry name" value="Ankyrin_rpt"/>
</dbReference>
<evidence type="ECO:0000256" key="10">
    <source>
        <dbReference type="ARBA" id="ARBA00022824"/>
    </source>
</evidence>
<keyword evidence="9 20" id="KW-0833">Ubl conjugation pathway</keyword>
<keyword evidence="7" id="KW-0808">Transferase</keyword>
<dbReference type="Gene3D" id="3.30.2160.10">
    <property type="entry name" value="Hect, E3 ligase catalytic domain"/>
    <property type="match status" value="1"/>
</dbReference>
<evidence type="ECO:0000256" key="4">
    <source>
        <dbReference type="ARBA" id="ARBA00004906"/>
    </source>
</evidence>
<feature type="repeat" description="ANK" evidence="19">
    <location>
        <begin position="160"/>
        <end position="192"/>
    </location>
</feature>
<dbReference type="PROSITE" id="PS50088">
    <property type="entry name" value="ANK_REPEAT"/>
    <property type="match status" value="4"/>
</dbReference>
<feature type="active site" description="Glycyl thioester intermediate" evidence="20">
    <location>
        <position position="952"/>
    </location>
</feature>
<dbReference type="InterPro" id="IPR050409">
    <property type="entry name" value="E3_ubiq-protein_ligase"/>
</dbReference>
<dbReference type="PROSITE" id="PS50297">
    <property type="entry name" value="ANK_REP_REGION"/>
    <property type="match status" value="4"/>
</dbReference>
<dbReference type="FunFam" id="3.30.2410.10:FF:000009">
    <property type="entry name" value="Probable E3 ubiquitin-protein ligase HECTD2"/>
    <property type="match status" value="1"/>
</dbReference>
<dbReference type="PANTHER" id="PTHR11254">
    <property type="entry name" value="HECT DOMAIN UBIQUITIN-PROTEIN LIGASE"/>
    <property type="match status" value="1"/>
</dbReference>
<accession>A0A7M5X410</accession>
<feature type="repeat" description="ANK" evidence="19">
    <location>
        <begin position="193"/>
        <end position="225"/>
    </location>
</feature>
<dbReference type="EnsemblMetazoa" id="CLYHEMT017579.1">
    <property type="protein sequence ID" value="CLYHEMP017579.1"/>
    <property type="gene ID" value="CLYHEMG017579"/>
</dbReference>
<dbReference type="SMART" id="SM00119">
    <property type="entry name" value="HECTc"/>
    <property type="match status" value="1"/>
</dbReference>
<protein>
    <recommendedName>
        <fullName evidence="16">E3 ubiquitin-protein ligase HACE1</fullName>
        <ecNumber evidence="5">2.3.2.26</ecNumber>
    </recommendedName>
    <alternativeName>
        <fullName evidence="18">HECT domain and ankyrin repeat-containing E3 ubiquitin-protein ligase 1</fullName>
    </alternativeName>
    <alternativeName>
        <fullName evidence="17">HECT-type E3 ubiquitin transferase HACE1</fullName>
    </alternativeName>
</protein>
<dbReference type="SUPFAM" id="SSF56204">
    <property type="entry name" value="Hect, E3 ligase catalytic domain"/>
    <property type="match status" value="1"/>
</dbReference>
<sequence length="985" mass="112085">MESLQRLVRSLKSGRSVELPADTQAAYFMLLSYVMQKEHKTFIELLATSTTFDVNFSAGKYGRTLLHMAANVGAFECLCHLLKKGAAPDVFDRQGITPLQVAARNGYIRCICKLLEYGANIQMKNNEGMTAIHWLASNGRTDVFPEIKKYLDNIDIEDENKQSPLHVASLNGHQATVLKLIEMKADIEKRDVNGCTPLFFACRHGQSNVVKELLQHGATLQNSHDNVTPLFAAFESGYGKVCWELISWCPELLSNLLQYCLDDKVDIEKIEDVLTCLVSQDKEYRSLVLLQISKYVHAEGMKLLSQIPEVDKVTSNFIKYIKIFIKLVTFNEPVERSRSETRQRMNSVSVFRTFTPGTNNPVQLANVNETRPENLDDIEMEFNTLWATMESWMSILYGEMRGRSDSPEPSSSDETSPRSQDSITETSSLRSFATRLRTSNPKLYRSVSRTSTNIEQRLRLSQPAYTLNSYDEDSTVYLNRSPSYSSALSDIDDDFEKRLATTPSDTSLDQDSTSDQNILNMTADRLCATINGYHLYCSVVFAWDQQNSERKIQFAKFLHRYEEVLLLMVSRKSQLIFEHFSFLLENPVLLQRFLPAIHCQPLADRQKWFYERVYADKERNSAIFDEESVIHVTRDSLLQTSCKELSGKNDDVLKKNVSIRFAGEQGMGAGVTREWLDLLVKELLNPDFALFTLSADGSTFQPNSSSSVNPDHLNYFLFAGKIMGLALYHKQLITAYFTRSFYKHILGIPVNYKDVESIDPVFSQSLQTILDNDIDDLGMEIPFSMESSVFGEIQEVELIPDGKSLLVNDNNKHEYVNLVADLKMTRAIKPQILAFLEGFYTYIPHSLVSLFNEYELELLLSGIPDVDVEDWKKHTTYQAGFDHDDQTIKWFWEVVEDVFTKEEQVELLQFVTGTSRVPWGGFANLAGATGSQQFTICRTEGKQDLLPTASTCFNMLKLPDYETKEILEKKIRIAITCGGQGFEFT</sequence>
<dbReference type="OrthoDB" id="8068875at2759"/>
<feature type="repeat" description="ANK" evidence="19">
    <location>
        <begin position="61"/>
        <end position="93"/>
    </location>
</feature>
<evidence type="ECO:0000256" key="11">
    <source>
        <dbReference type="ARBA" id="ARBA00023034"/>
    </source>
</evidence>
<name>A0A7M5X410_9CNID</name>
<dbReference type="GO" id="GO:0000139">
    <property type="term" value="C:Golgi membrane"/>
    <property type="evidence" value="ECO:0007669"/>
    <property type="project" value="TreeGrafter"/>
</dbReference>
<dbReference type="GO" id="GO:0005634">
    <property type="term" value="C:nucleus"/>
    <property type="evidence" value="ECO:0007669"/>
    <property type="project" value="TreeGrafter"/>
</dbReference>
<dbReference type="InterPro" id="IPR035983">
    <property type="entry name" value="Hect_E3_ubiquitin_ligase"/>
</dbReference>
<dbReference type="GO" id="GO:0061025">
    <property type="term" value="P:membrane fusion"/>
    <property type="evidence" value="ECO:0007669"/>
    <property type="project" value="TreeGrafter"/>
</dbReference>
<dbReference type="Pfam" id="PF00023">
    <property type="entry name" value="Ank"/>
    <property type="match status" value="2"/>
</dbReference>
<feature type="domain" description="HECT" evidence="22">
    <location>
        <begin position="649"/>
        <end position="985"/>
    </location>
</feature>
<evidence type="ECO:0000256" key="20">
    <source>
        <dbReference type="PROSITE-ProRule" id="PRU00104"/>
    </source>
</evidence>
<evidence type="ECO:0000256" key="16">
    <source>
        <dbReference type="ARBA" id="ARBA00040370"/>
    </source>
</evidence>
<feature type="repeat" description="ANK" evidence="19">
    <location>
        <begin position="94"/>
        <end position="126"/>
    </location>
</feature>
<feature type="compositionally biased region" description="Low complexity" evidence="21">
    <location>
        <begin position="407"/>
        <end position="422"/>
    </location>
</feature>
<keyword evidence="6" id="KW-0963">Cytoplasm</keyword>
<keyword evidence="13" id="KW-0472">Membrane</keyword>
<evidence type="ECO:0000256" key="6">
    <source>
        <dbReference type="ARBA" id="ARBA00022490"/>
    </source>
</evidence>
<dbReference type="PROSITE" id="PS50237">
    <property type="entry name" value="HECT"/>
    <property type="match status" value="1"/>
</dbReference>
<dbReference type="GO" id="GO:0000209">
    <property type="term" value="P:protein polyubiquitination"/>
    <property type="evidence" value="ECO:0007669"/>
    <property type="project" value="TreeGrafter"/>
</dbReference>
<organism evidence="23 24">
    <name type="scientific">Clytia hemisphaerica</name>
    <dbReference type="NCBI Taxonomy" id="252671"/>
    <lineage>
        <taxon>Eukaryota</taxon>
        <taxon>Metazoa</taxon>
        <taxon>Cnidaria</taxon>
        <taxon>Hydrozoa</taxon>
        <taxon>Hydroidolina</taxon>
        <taxon>Leptothecata</taxon>
        <taxon>Obeliida</taxon>
        <taxon>Clytiidae</taxon>
        <taxon>Clytia</taxon>
    </lineage>
</organism>
<dbReference type="FunFam" id="3.30.2160.10:FF:000001">
    <property type="entry name" value="E3 ubiquitin-protein ligase NEDD4-like"/>
    <property type="match status" value="1"/>
</dbReference>
<evidence type="ECO:0000256" key="17">
    <source>
        <dbReference type="ARBA" id="ARBA00041409"/>
    </source>
</evidence>
<evidence type="ECO:0000313" key="23">
    <source>
        <dbReference type="EnsemblMetazoa" id="CLYHEMP017579.1"/>
    </source>
</evidence>
<dbReference type="Gene3D" id="1.25.40.20">
    <property type="entry name" value="Ankyrin repeat-containing domain"/>
    <property type="match status" value="2"/>
</dbReference>
<comment type="pathway">
    <text evidence="4">Protein modification; protein ubiquitination.</text>
</comment>
<evidence type="ECO:0000313" key="24">
    <source>
        <dbReference type="Proteomes" id="UP000594262"/>
    </source>
</evidence>
<evidence type="ECO:0000256" key="5">
    <source>
        <dbReference type="ARBA" id="ARBA00012485"/>
    </source>
</evidence>
<dbReference type="GO" id="GO:0032580">
    <property type="term" value="C:Golgi cisterna membrane"/>
    <property type="evidence" value="ECO:0007669"/>
    <property type="project" value="UniProtKB-SubCell"/>
</dbReference>
<evidence type="ECO:0000256" key="21">
    <source>
        <dbReference type="SAM" id="MobiDB-lite"/>
    </source>
</evidence>
<dbReference type="Gene3D" id="3.90.1750.10">
    <property type="entry name" value="Hect, E3 ligase catalytic domains"/>
    <property type="match status" value="1"/>
</dbReference>
<evidence type="ECO:0000256" key="12">
    <source>
        <dbReference type="ARBA" id="ARBA00023043"/>
    </source>
</evidence>
<evidence type="ECO:0000256" key="1">
    <source>
        <dbReference type="ARBA" id="ARBA00000885"/>
    </source>
</evidence>
<evidence type="ECO:0000256" key="18">
    <source>
        <dbReference type="ARBA" id="ARBA00042378"/>
    </source>
</evidence>
<dbReference type="AlphaFoldDB" id="A0A7M5X410"/>
<keyword evidence="8" id="KW-0677">Repeat</keyword>
<evidence type="ECO:0000259" key="22">
    <source>
        <dbReference type="PROSITE" id="PS50237"/>
    </source>
</evidence>
<dbReference type="InterPro" id="IPR000569">
    <property type="entry name" value="HECT_dom"/>
</dbReference>
<keyword evidence="14" id="KW-0131">Cell cycle</keyword>
<dbReference type="GO" id="GO:0005783">
    <property type="term" value="C:endoplasmic reticulum"/>
    <property type="evidence" value="ECO:0007669"/>
    <property type="project" value="UniProtKB-SubCell"/>
</dbReference>
<reference evidence="23" key="1">
    <citation type="submission" date="2021-01" db="UniProtKB">
        <authorList>
            <consortium name="EnsemblMetazoa"/>
        </authorList>
    </citation>
    <scope>IDENTIFICATION</scope>
</reference>
<evidence type="ECO:0000256" key="14">
    <source>
        <dbReference type="ARBA" id="ARBA00023306"/>
    </source>
</evidence>
<dbReference type="RefSeq" id="XP_066926348.1">
    <property type="nucleotide sequence ID" value="XM_067070247.1"/>
</dbReference>
<evidence type="ECO:0000256" key="9">
    <source>
        <dbReference type="ARBA" id="ARBA00022786"/>
    </source>
</evidence>
<dbReference type="GeneID" id="136813753"/>
<dbReference type="Gene3D" id="3.30.2410.10">
    <property type="entry name" value="Hect, E3 ligase catalytic domain"/>
    <property type="match status" value="1"/>
</dbReference>
<evidence type="ECO:0000256" key="7">
    <source>
        <dbReference type="ARBA" id="ARBA00022679"/>
    </source>
</evidence>
<dbReference type="PANTHER" id="PTHR11254:SF363">
    <property type="entry name" value="E3 UBIQUITIN-PROTEIN LIGASE HACE1"/>
    <property type="match status" value="1"/>
</dbReference>
<evidence type="ECO:0000256" key="8">
    <source>
        <dbReference type="ARBA" id="ARBA00022737"/>
    </source>
</evidence>
<dbReference type="GO" id="GO:0007030">
    <property type="term" value="P:Golgi organization"/>
    <property type="evidence" value="ECO:0007669"/>
    <property type="project" value="TreeGrafter"/>
</dbReference>